<keyword evidence="3" id="KW-1185">Reference proteome</keyword>
<proteinExistence type="predicted"/>
<dbReference type="AlphaFoldDB" id="A0A4V3FU46"/>
<gene>
    <name evidence="2" type="ORF">CLV71_104199</name>
</gene>
<comment type="caution">
    <text evidence="2">The sequence shown here is derived from an EMBL/GenBank/DDBJ whole genome shotgun (WGS) entry which is preliminary data.</text>
</comment>
<protein>
    <submittedName>
        <fullName evidence="2">Formiminotetrahydrofolate cyclodeaminase</fullName>
    </submittedName>
</protein>
<dbReference type="RefSeq" id="WP_166664055.1">
    <property type="nucleotide sequence ID" value="NZ_SOCP01000004.1"/>
</dbReference>
<accession>A0A4V3FU46</accession>
<organism evidence="2 3">
    <name type="scientific">Actinophytocola oryzae</name>
    <dbReference type="NCBI Taxonomy" id="502181"/>
    <lineage>
        <taxon>Bacteria</taxon>
        <taxon>Bacillati</taxon>
        <taxon>Actinomycetota</taxon>
        <taxon>Actinomycetes</taxon>
        <taxon>Pseudonocardiales</taxon>
        <taxon>Pseudonocardiaceae</taxon>
    </lineage>
</organism>
<dbReference type="Gene3D" id="1.20.120.680">
    <property type="entry name" value="Formiminotetrahydrofolate cyclodeaminase monomer, up-and-down helical bundle"/>
    <property type="match status" value="1"/>
</dbReference>
<dbReference type="GO" id="GO:0003824">
    <property type="term" value="F:catalytic activity"/>
    <property type="evidence" value="ECO:0007669"/>
    <property type="project" value="InterPro"/>
</dbReference>
<reference evidence="2 3" key="1">
    <citation type="submission" date="2019-03" db="EMBL/GenBank/DDBJ databases">
        <title>Genomic Encyclopedia of Archaeal and Bacterial Type Strains, Phase II (KMG-II): from individual species to whole genera.</title>
        <authorList>
            <person name="Goeker M."/>
        </authorList>
    </citation>
    <scope>NUCLEOTIDE SEQUENCE [LARGE SCALE GENOMIC DNA]</scope>
    <source>
        <strain evidence="2 3">DSM 45499</strain>
    </source>
</reference>
<dbReference type="EMBL" id="SOCP01000004">
    <property type="protein sequence ID" value="TDV53731.1"/>
    <property type="molecule type" value="Genomic_DNA"/>
</dbReference>
<evidence type="ECO:0000259" key="1">
    <source>
        <dbReference type="Pfam" id="PF04961"/>
    </source>
</evidence>
<sequence length="140" mass="13851">MRSFLEEVAARTPAPGGGAVAAMTGASAAALVSMAARFSASDEVATAGDGLRARLVQLAADDAAAYTAVLAARGEARRQAMRVATEVPREIAAVALEVAALAHALVATGNPNLTGDARVAELLAEAAAKAAGVLVDINTA</sequence>
<evidence type="ECO:0000313" key="3">
    <source>
        <dbReference type="Proteomes" id="UP000294927"/>
    </source>
</evidence>
<dbReference type="SUPFAM" id="SSF101262">
    <property type="entry name" value="Methenyltetrahydrofolate cyclohydrolase-like"/>
    <property type="match status" value="1"/>
</dbReference>
<evidence type="ECO:0000313" key="2">
    <source>
        <dbReference type="EMBL" id="TDV53731.1"/>
    </source>
</evidence>
<dbReference type="Proteomes" id="UP000294927">
    <property type="component" value="Unassembled WGS sequence"/>
</dbReference>
<dbReference type="Pfam" id="PF04961">
    <property type="entry name" value="FTCD_C"/>
    <property type="match status" value="1"/>
</dbReference>
<feature type="domain" description="Cyclodeaminase/cyclohydrolase" evidence="1">
    <location>
        <begin position="2"/>
        <end position="139"/>
    </location>
</feature>
<name>A0A4V3FU46_9PSEU</name>
<dbReference type="InterPro" id="IPR007044">
    <property type="entry name" value="Cyclodeamin/CycHdrlase"/>
</dbReference>
<dbReference type="InterPro" id="IPR036178">
    <property type="entry name" value="Formintransfe-cycloase-like_sf"/>
</dbReference>